<evidence type="ECO:0000313" key="1">
    <source>
        <dbReference type="EMBL" id="SHN01072.1"/>
    </source>
</evidence>
<dbReference type="PROSITE" id="PS51257">
    <property type="entry name" value="PROKAR_LIPOPROTEIN"/>
    <property type="match status" value="1"/>
</dbReference>
<proteinExistence type="predicted"/>
<dbReference type="OrthoDB" id="892266at2"/>
<accession>A0A1M7NBR2</accession>
<dbReference type="STRING" id="388280.SAMN04488057_105192"/>
<organism evidence="1 2">
    <name type="scientific">Cyclobacterium lianum</name>
    <dbReference type="NCBI Taxonomy" id="388280"/>
    <lineage>
        <taxon>Bacteria</taxon>
        <taxon>Pseudomonadati</taxon>
        <taxon>Bacteroidota</taxon>
        <taxon>Cytophagia</taxon>
        <taxon>Cytophagales</taxon>
        <taxon>Cyclobacteriaceae</taxon>
        <taxon>Cyclobacterium</taxon>
    </lineage>
</organism>
<dbReference type="RefSeq" id="WP_073094434.1">
    <property type="nucleotide sequence ID" value="NZ_FRCY01000005.1"/>
</dbReference>
<keyword evidence="2" id="KW-1185">Reference proteome</keyword>
<dbReference type="EMBL" id="FRCY01000005">
    <property type="protein sequence ID" value="SHN01072.1"/>
    <property type="molecule type" value="Genomic_DNA"/>
</dbReference>
<dbReference type="AlphaFoldDB" id="A0A1M7NBR2"/>
<sequence>MKNSFTFLSCLLILMASCTPETKESSDSLPMKVARAYGFDQLDEVKSISYTWNVRRDSATVLVRDWAWDMEKGEVSYSGPDTSATYLIAEKTAALESVDQKFINDKYWLLFPFQLGWDDGYEAEVVEYQTSPINGEATTKIIIRYNDSDGYTPGDAYDIYIDEQYMIKEWVFRRGDGPEGRAFTWENVAEFGGIKIAQDHRLENGEKIIWFTNVEVEKK</sequence>
<name>A0A1M7NBR2_9BACT</name>
<reference evidence="1 2" key="1">
    <citation type="submission" date="2016-11" db="EMBL/GenBank/DDBJ databases">
        <authorList>
            <person name="Jaros S."/>
            <person name="Januszkiewicz K."/>
            <person name="Wedrychowicz H."/>
        </authorList>
    </citation>
    <scope>NUCLEOTIDE SEQUENCE [LARGE SCALE GENOMIC DNA]</scope>
    <source>
        <strain evidence="1 2">CGMCC 1.6102</strain>
    </source>
</reference>
<evidence type="ECO:0000313" key="2">
    <source>
        <dbReference type="Proteomes" id="UP000184513"/>
    </source>
</evidence>
<dbReference type="Proteomes" id="UP000184513">
    <property type="component" value="Unassembled WGS sequence"/>
</dbReference>
<protein>
    <submittedName>
        <fullName evidence="1">Uncharacterized protein</fullName>
    </submittedName>
</protein>
<gene>
    <name evidence="1" type="ORF">SAMN04488057_105192</name>
</gene>